<feature type="transmembrane region" description="Helical" evidence="3">
    <location>
        <begin position="325"/>
        <end position="345"/>
    </location>
</feature>
<feature type="transmembrane region" description="Helical" evidence="3">
    <location>
        <begin position="190"/>
        <end position="209"/>
    </location>
</feature>
<accession>A0ABN0B200</accession>
<feature type="compositionally biased region" description="Basic residues" evidence="2">
    <location>
        <begin position="654"/>
        <end position="666"/>
    </location>
</feature>
<gene>
    <name evidence="5" type="ORF">SIN_2056</name>
</gene>
<organism evidence="5">
    <name type="scientific">Streptococcus infantis SK1302</name>
    <dbReference type="NCBI Taxonomy" id="871237"/>
    <lineage>
        <taxon>Bacteria</taxon>
        <taxon>Bacillati</taxon>
        <taxon>Bacillota</taxon>
        <taxon>Bacilli</taxon>
        <taxon>Lactobacillales</taxon>
        <taxon>Streptococcaceae</taxon>
        <taxon>Streptococcus</taxon>
    </lineage>
</organism>
<feature type="coiled-coil region" evidence="1">
    <location>
        <begin position="53"/>
        <end position="83"/>
    </location>
</feature>
<feature type="transmembrane region" description="Helical" evidence="3">
    <location>
        <begin position="386"/>
        <end position="407"/>
    </location>
</feature>
<keyword evidence="3" id="KW-1133">Transmembrane helix</keyword>
<feature type="chain" id="PRO_5045900983" evidence="4">
    <location>
        <begin position="23"/>
        <end position="688"/>
    </location>
</feature>
<keyword evidence="4" id="KW-0732">Signal</keyword>
<sequence>MRRNILLGFILSIFFFPFVASATEPILPNNNFNIIEFDKNTNTPKLTDPAENAKKILDNAKKAKETQDALKKKEEESSKLTFENYKSKMSDLTSKVYFDKKFFGFDSNMNYFFNSIVQAVFWVSKFIFWIIAGIYGAVDGMSDITSLLNNTIDNSSKVFSSLFSKEVVYVVGASMAVYLLYLFATGKGSVMKSFIKMVLIYTLIGLYFIRFNVDGQNKYLLTHLYDGFRTTTITLNGEITKTLTSESSNEIDAYFNDTIIKAYKYMNSPIKEDGSFQLSDKEFEDLAGYKQGDGDHLVGEKKIKDIAKDKDPENKMLKNEWGAKFSYAFASLVDVIVVGSVYLVLGLSRFFFLMVYIFLILILPFILLVSLFPKMEHLIHGFNKKAISMLILSSVTLLATTLFVFFYNSLTNFIGYAVGENVLVVIFVKAILLVLMIKNRAMILSMFSRIGRLPVSRMNGLNLNKGTKTIREKLYRTGKDGLVVSGQFAKGGLKMGKESLQARLKNLSSPTNNLNKKQGLAKEQVSDTNENETYSRVRDGYATVKHRTTGTVNALKEKGNRAMSFLYEVRTNAFRNQESNKFIDLNSKRKSFGTKADYHEKMKNSSRNEVKRLREKRLARKKAEFQAKADKRMNQVNPLNKVSPKKTKTDSPKSKRMKGGKIRSLKKKESDKKVELSNINIKRKRGRK</sequence>
<reference evidence="5" key="1">
    <citation type="submission" date="2010-09" db="EMBL/GenBank/DDBJ databases">
        <authorList>
            <person name="Daugherty S.C."/>
            <person name="Kilian M."/>
            <person name="Tettelin H."/>
        </authorList>
    </citation>
    <scope>NUCLEOTIDE SEQUENCE [LARGE SCALE GENOMIC DNA]</scope>
    <source>
        <strain evidence="5">SK1302</strain>
    </source>
</reference>
<evidence type="ECO:0000256" key="1">
    <source>
        <dbReference type="SAM" id="Coils"/>
    </source>
</evidence>
<keyword evidence="3" id="KW-0812">Transmembrane</keyword>
<feature type="transmembrane region" description="Helical" evidence="3">
    <location>
        <begin position="167"/>
        <end position="184"/>
    </location>
</feature>
<feature type="signal peptide" evidence="4">
    <location>
        <begin position="1"/>
        <end position="22"/>
    </location>
</feature>
<evidence type="ECO:0000256" key="3">
    <source>
        <dbReference type="SAM" id="Phobius"/>
    </source>
</evidence>
<protein>
    <submittedName>
        <fullName evidence="5">Membrane protein, putative</fullName>
    </submittedName>
</protein>
<comment type="caution">
    <text evidence="5">The sequence shown here is derived from an EMBL/GenBank/DDBJ whole genome shotgun (WGS) entry which is preliminary data.</text>
</comment>
<proteinExistence type="predicted"/>
<keyword evidence="1" id="KW-0175">Coiled coil</keyword>
<keyword evidence="3" id="KW-0472">Membrane</keyword>
<feature type="transmembrane region" description="Helical" evidence="3">
    <location>
        <begin position="413"/>
        <end position="437"/>
    </location>
</feature>
<evidence type="ECO:0000256" key="4">
    <source>
        <dbReference type="SAM" id="SignalP"/>
    </source>
</evidence>
<feature type="region of interest" description="Disordered" evidence="2">
    <location>
        <begin position="623"/>
        <end position="688"/>
    </location>
</feature>
<feature type="transmembrane region" description="Helical" evidence="3">
    <location>
        <begin position="111"/>
        <end position="138"/>
    </location>
</feature>
<dbReference type="EMBL" id="AEDY01000142">
    <property type="protein sequence ID" value="EFO53258.1"/>
    <property type="molecule type" value="Genomic_DNA"/>
</dbReference>
<feature type="transmembrane region" description="Helical" evidence="3">
    <location>
        <begin position="351"/>
        <end position="374"/>
    </location>
</feature>
<feature type="compositionally biased region" description="Basic and acidic residues" evidence="2">
    <location>
        <begin position="623"/>
        <end position="633"/>
    </location>
</feature>
<name>A0ABN0B200_9STRE</name>
<evidence type="ECO:0000313" key="5">
    <source>
        <dbReference type="EMBL" id="EFO53258.1"/>
    </source>
</evidence>
<evidence type="ECO:0000256" key="2">
    <source>
        <dbReference type="SAM" id="MobiDB-lite"/>
    </source>
</evidence>